<evidence type="ECO:0000313" key="2">
    <source>
        <dbReference type="Proteomes" id="UP000299102"/>
    </source>
</evidence>
<reference evidence="1 2" key="1">
    <citation type="journal article" date="2019" name="Commun. Biol.">
        <title>The bagworm genome reveals a unique fibroin gene that provides high tensile strength.</title>
        <authorList>
            <person name="Kono N."/>
            <person name="Nakamura H."/>
            <person name="Ohtoshi R."/>
            <person name="Tomita M."/>
            <person name="Numata K."/>
            <person name="Arakawa K."/>
        </authorList>
    </citation>
    <scope>NUCLEOTIDE SEQUENCE [LARGE SCALE GENOMIC DNA]</scope>
</reference>
<comment type="caution">
    <text evidence="1">The sequence shown here is derived from an EMBL/GenBank/DDBJ whole genome shotgun (WGS) entry which is preliminary data.</text>
</comment>
<dbReference type="OrthoDB" id="7856100at2759"/>
<gene>
    <name evidence="1" type="ORF">EVAR_27602_1</name>
</gene>
<organism evidence="1 2">
    <name type="scientific">Eumeta variegata</name>
    <name type="common">Bagworm moth</name>
    <name type="synonym">Eumeta japonica</name>
    <dbReference type="NCBI Taxonomy" id="151549"/>
    <lineage>
        <taxon>Eukaryota</taxon>
        <taxon>Metazoa</taxon>
        <taxon>Ecdysozoa</taxon>
        <taxon>Arthropoda</taxon>
        <taxon>Hexapoda</taxon>
        <taxon>Insecta</taxon>
        <taxon>Pterygota</taxon>
        <taxon>Neoptera</taxon>
        <taxon>Endopterygota</taxon>
        <taxon>Lepidoptera</taxon>
        <taxon>Glossata</taxon>
        <taxon>Ditrysia</taxon>
        <taxon>Tineoidea</taxon>
        <taxon>Psychidae</taxon>
        <taxon>Oiketicinae</taxon>
        <taxon>Eumeta</taxon>
    </lineage>
</organism>
<accession>A0A4C1V0Z7</accession>
<evidence type="ECO:0000313" key="1">
    <source>
        <dbReference type="EMBL" id="GBP32179.1"/>
    </source>
</evidence>
<protein>
    <submittedName>
        <fullName evidence="1">Uncharacterized protein</fullName>
    </submittedName>
</protein>
<proteinExistence type="predicted"/>
<name>A0A4C1V0Z7_EUMVA</name>
<dbReference type="EMBL" id="BGZK01000256">
    <property type="protein sequence ID" value="GBP32179.1"/>
    <property type="molecule type" value="Genomic_DNA"/>
</dbReference>
<sequence>MLLLLEAQKCFEKETTLIRGGKAITRKNCLRKLAMKIDENGILRLKEKIKAAMDVSTLNRSSVPSGDNSIAKLIIEHYHEKFNHVKKHLGPWQGRAGTRRSCSAAANENCMLEQVLHNAAVASRLSNNQSDDN</sequence>
<dbReference type="AlphaFoldDB" id="A0A4C1V0Z7"/>
<dbReference type="Proteomes" id="UP000299102">
    <property type="component" value="Unassembled WGS sequence"/>
</dbReference>
<keyword evidence="2" id="KW-1185">Reference proteome</keyword>